<proteinExistence type="predicted"/>
<dbReference type="Proteomes" id="UP001396334">
    <property type="component" value="Unassembled WGS sequence"/>
</dbReference>
<gene>
    <name evidence="2" type="ORF">V6N11_053696</name>
</gene>
<accession>A0ABR2S1U8</accession>
<comment type="caution">
    <text evidence="2">The sequence shown here is derived from an EMBL/GenBank/DDBJ whole genome shotgun (WGS) entry which is preliminary data.</text>
</comment>
<feature type="region of interest" description="Disordered" evidence="1">
    <location>
        <begin position="173"/>
        <end position="226"/>
    </location>
</feature>
<evidence type="ECO:0000256" key="1">
    <source>
        <dbReference type="SAM" id="MobiDB-lite"/>
    </source>
</evidence>
<dbReference type="EMBL" id="JBBPBN010000017">
    <property type="protein sequence ID" value="KAK9019168.1"/>
    <property type="molecule type" value="Genomic_DNA"/>
</dbReference>
<keyword evidence="3" id="KW-1185">Reference proteome</keyword>
<evidence type="ECO:0000313" key="2">
    <source>
        <dbReference type="EMBL" id="KAK9019168.1"/>
    </source>
</evidence>
<name>A0ABR2S1U8_9ROSI</name>
<sequence length="226" mass="24872">MVELQHDLALARARLALYAATCSAGIGNTESDRFNMTALGEFPVACGGIMDGFSQTSYEVNQDAHILPLTLPFELSHVSHKFISASRLGATILELKQPDYCYGGRDKDWNKFLRKRLILDDQRVQSLQALIQNNMAPAKTQDVSVDQIPLTSNVKLGTLNYIVTVEMGARAAHKRQTKSINSTPFTSSRARSPIESRIGAPPTSKVVQPAQRPVPDGNPHRSLQFL</sequence>
<reference evidence="2 3" key="1">
    <citation type="journal article" date="2024" name="G3 (Bethesda)">
        <title>Genome assembly of Hibiscus sabdariffa L. provides insights into metabolisms of medicinal natural products.</title>
        <authorList>
            <person name="Kim T."/>
        </authorList>
    </citation>
    <scope>NUCLEOTIDE SEQUENCE [LARGE SCALE GENOMIC DNA]</scope>
    <source>
        <strain evidence="2">TK-2024</strain>
        <tissue evidence="2">Old leaves</tissue>
    </source>
</reference>
<organism evidence="2 3">
    <name type="scientific">Hibiscus sabdariffa</name>
    <name type="common">roselle</name>
    <dbReference type="NCBI Taxonomy" id="183260"/>
    <lineage>
        <taxon>Eukaryota</taxon>
        <taxon>Viridiplantae</taxon>
        <taxon>Streptophyta</taxon>
        <taxon>Embryophyta</taxon>
        <taxon>Tracheophyta</taxon>
        <taxon>Spermatophyta</taxon>
        <taxon>Magnoliopsida</taxon>
        <taxon>eudicotyledons</taxon>
        <taxon>Gunneridae</taxon>
        <taxon>Pentapetalae</taxon>
        <taxon>rosids</taxon>
        <taxon>malvids</taxon>
        <taxon>Malvales</taxon>
        <taxon>Malvaceae</taxon>
        <taxon>Malvoideae</taxon>
        <taxon>Hibiscus</taxon>
    </lineage>
</organism>
<feature type="compositionally biased region" description="Polar residues" evidence="1">
    <location>
        <begin position="178"/>
        <end position="190"/>
    </location>
</feature>
<protein>
    <submittedName>
        <fullName evidence="2">Uncharacterized protein</fullName>
    </submittedName>
</protein>
<evidence type="ECO:0000313" key="3">
    <source>
        <dbReference type="Proteomes" id="UP001396334"/>
    </source>
</evidence>